<dbReference type="Pfam" id="PF10417">
    <property type="entry name" value="1-cysPrx_C"/>
    <property type="match status" value="1"/>
</dbReference>
<sequence length="30" mass="3356">MQHVDEHHVSLPLNWQPGQKVLLPAPVTLA</sequence>
<protein>
    <recommendedName>
        <fullName evidence="1">Peroxiredoxin C-terminal domain-containing protein</fullName>
    </recommendedName>
</protein>
<dbReference type="OrthoDB" id="9812811at2"/>
<dbReference type="Proteomes" id="UP000245999">
    <property type="component" value="Chromosome"/>
</dbReference>
<evidence type="ECO:0000313" key="2">
    <source>
        <dbReference type="EMBL" id="AWM31858.1"/>
    </source>
</evidence>
<evidence type="ECO:0000313" key="3">
    <source>
        <dbReference type="Proteomes" id="UP000245999"/>
    </source>
</evidence>
<dbReference type="InterPro" id="IPR019479">
    <property type="entry name" value="Peroxiredoxin_C"/>
</dbReference>
<feature type="domain" description="Peroxiredoxin C-terminal" evidence="1">
    <location>
        <begin position="1"/>
        <end position="28"/>
    </location>
</feature>
<keyword evidence="3" id="KW-1185">Reference proteome</keyword>
<name>A0A2Z3GG69_9BACT</name>
<evidence type="ECO:0000259" key="1">
    <source>
        <dbReference type="Pfam" id="PF10417"/>
    </source>
</evidence>
<dbReference type="KEGG" id="hnv:DDQ68_03080"/>
<accession>A0A2Z3GG69</accession>
<dbReference type="GO" id="GO:0051920">
    <property type="term" value="F:peroxiredoxin activity"/>
    <property type="evidence" value="ECO:0007669"/>
    <property type="project" value="InterPro"/>
</dbReference>
<gene>
    <name evidence="2" type="ORF">DDQ68_03080</name>
</gene>
<dbReference type="EMBL" id="CP029145">
    <property type="protein sequence ID" value="AWM31858.1"/>
    <property type="molecule type" value="Genomic_DNA"/>
</dbReference>
<reference evidence="3" key="1">
    <citation type="submission" date="2018-04" db="EMBL/GenBank/DDBJ databases">
        <title>Complete genome of Antarctic heterotrophic bacterium Hymenobacter nivis.</title>
        <authorList>
            <person name="Terashima M."/>
        </authorList>
    </citation>
    <scope>NUCLEOTIDE SEQUENCE [LARGE SCALE GENOMIC DNA]</scope>
    <source>
        <strain evidence="3">NBRC 111535</strain>
    </source>
</reference>
<organism evidence="2 3">
    <name type="scientific">Hymenobacter nivis</name>
    <dbReference type="NCBI Taxonomy" id="1850093"/>
    <lineage>
        <taxon>Bacteria</taxon>
        <taxon>Pseudomonadati</taxon>
        <taxon>Bacteroidota</taxon>
        <taxon>Cytophagia</taxon>
        <taxon>Cytophagales</taxon>
        <taxon>Hymenobacteraceae</taxon>
        <taxon>Hymenobacter</taxon>
    </lineage>
</organism>
<proteinExistence type="predicted"/>
<dbReference type="AlphaFoldDB" id="A0A2Z3GG69"/>